<evidence type="ECO:0000313" key="4">
    <source>
        <dbReference type="EMBL" id="GEJ57746.1"/>
    </source>
</evidence>
<comment type="caution">
    <text evidence="4">The sequence shown here is derived from an EMBL/GenBank/DDBJ whole genome shotgun (WGS) entry which is preliminary data.</text>
</comment>
<name>A0A7I9VMW0_9BACT</name>
<keyword evidence="1 2" id="KW-0597">Phosphoprotein</keyword>
<feature type="domain" description="Response regulatory" evidence="3">
    <location>
        <begin position="4"/>
        <end position="115"/>
    </location>
</feature>
<keyword evidence="5" id="KW-1185">Reference proteome</keyword>
<evidence type="ECO:0000256" key="1">
    <source>
        <dbReference type="ARBA" id="ARBA00022553"/>
    </source>
</evidence>
<dbReference type="InterPro" id="IPR050595">
    <property type="entry name" value="Bact_response_regulator"/>
</dbReference>
<dbReference type="EMBL" id="BJTG01000005">
    <property type="protein sequence ID" value="GEJ57746.1"/>
    <property type="molecule type" value="Genomic_DNA"/>
</dbReference>
<evidence type="ECO:0000313" key="5">
    <source>
        <dbReference type="Proteomes" id="UP000503640"/>
    </source>
</evidence>
<dbReference type="Proteomes" id="UP000503640">
    <property type="component" value="Unassembled WGS sequence"/>
</dbReference>
<dbReference type="GO" id="GO:0000160">
    <property type="term" value="P:phosphorelay signal transduction system"/>
    <property type="evidence" value="ECO:0007669"/>
    <property type="project" value="InterPro"/>
</dbReference>
<dbReference type="PROSITE" id="PS50110">
    <property type="entry name" value="RESPONSE_REGULATORY"/>
    <property type="match status" value="1"/>
</dbReference>
<evidence type="ECO:0000259" key="3">
    <source>
        <dbReference type="PROSITE" id="PS50110"/>
    </source>
</evidence>
<dbReference type="InterPro" id="IPR011006">
    <property type="entry name" value="CheY-like_superfamily"/>
</dbReference>
<organism evidence="4 5">
    <name type="scientific">Anaeromyxobacter diazotrophicus</name>
    <dbReference type="NCBI Taxonomy" id="2590199"/>
    <lineage>
        <taxon>Bacteria</taxon>
        <taxon>Pseudomonadati</taxon>
        <taxon>Myxococcota</taxon>
        <taxon>Myxococcia</taxon>
        <taxon>Myxococcales</taxon>
        <taxon>Cystobacterineae</taxon>
        <taxon>Anaeromyxobacteraceae</taxon>
        <taxon>Anaeromyxobacter</taxon>
    </lineage>
</organism>
<dbReference type="InterPro" id="IPR001789">
    <property type="entry name" value="Sig_transdc_resp-reg_receiver"/>
</dbReference>
<dbReference type="PANTHER" id="PTHR44591:SF3">
    <property type="entry name" value="RESPONSE REGULATORY DOMAIN-CONTAINING PROTEIN"/>
    <property type="match status" value="1"/>
</dbReference>
<dbReference type="AlphaFoldDB" id="A0A7I9VMW0"/>
<dbReference type="PANTHER" id="PTHR44591">
    <property type="entry name" value="STRESS RESPONSE REGULATOR PROTEIN 1"/>
    <property type="match status" value="1"/>
</dbReference>
<dbReference type="Pfam" id="PF00072">
    <property type="entry name" value="Response_reg"/>
    <property type="match status" value="1"/>
</dbReference>
<dbReference type="Gene3D" id="3.40.50.2300">
    <property type="match status" value="1"/>
</dbReference>
<gene>
    <name evidence="4" type="ORF">AMYX_24870</name>
</gene>
<proteinExistence type="predicted"/>
<protein>
    <recommendedName>
        <fullName evidence="3">Response regulatory domain-containing protein</fullName>
    </recommendedName>
</protein>
<sequence length="122" mass="13102">MAGTVMVVEDDVCVRELVMEILGAGGFTAVGARNGQEALQHLRQGLIQPALILLDLMMPVMDGRQFRAEQLEDPRLARIPVVVMSASDDGEVRAEGRVAKPFELQALLDVVSRLAPGGATVH</sequence>
<reference evidence="5" key="1">
    <citation type="journal article" date="2020" name="Appl. Environ. Microbiol.">
        <title>Diazotrophic Anaeromyxobacter Isolates from Soils.</title>
        <authorList>
            <person name="Masuda Y."/>
            <person name="Yamanaka H."/>
            <person name="Xu Z.X."/>
            <person name="Shiratori Y."/>
            <person name="Aono T."/>
            <person name="Amachi S."/>
            <person name="Senoo K."/>
            <person name="Itoh H."/>
        </authorList>
    </citation>
    <scope>NUCLEOTIDE SEQUENCE [LARGE SCALE GENOMIC DNA]</scope>
    <source>
        <strain evidence="5">R267</strain>
    </source>
</reference>
<dbReference type="SUPFAM" id="SSF52172">
    <property type="entry name" value="CheY-like"/>
    <property type="match status" value="1"/>
</dbReference>
<feature type="modified residue" description="4-aspartylphosphate" evidence="2">
    <location>
        <position position="55"/>
    </location>
</feature>
<dbReference type="SMART" id="SM00448">
    <property type="entry name" value="REC"/>
    <property type="match status" value="1"/>
</dbReference>
<evidence type="ECO:0000256" key="2">
    <source>
        <dbReference type="PROSITE-ProRule" id="PRU00169"/>
    </source>
</evidence>
<dbReference type="RefSeq" id="WP_176065596.1">
    <property type="nucleotide sequence ID" value="NZ_BJTG01000005.1"/>
</dbReference>
<accession>A0A7I9VMW0</accession>